<dbReference type="PANTHER" id="PTHR22953">
    <property type="entry name" value="ACID PHOSPHATASE RELATED"/>
    <property type="match status" value="1"/>
</dbReference>
<evidence type="ECO:0000313" key="6">
    <source>
        <dbReference type="Proteomes" id="UP000010471"/>
    </source>
</evidence>
<dbReference type="Gene3D" id="2.60.40.380">
    <property type="entry name" value="Purple acid phosphatase-like, N-terminal"/>
    <property type="match status" value="1"/>
</dbReference>
<gene>
    <name evidence="5" type="ORF">Mic7113_0556</name>
</gene>
<sequence length="642" mass="72370">MVKRLTSRPLLIAAVLIVCIALTPILIILNRQPMITSAPQLLTDPFLQLPTENSVRVVWFTEFAGSRHTVRYGQGLSRTAIATTTKLSRTREDQKSKVGKQTQEGQIYQQPTKRDIWRHEARITGLTAGRRVPYQVTSVREDDQKVSSHQFTLAPKPAAGTPLKILLTSDHQLMPMTAANLQKVDETIGQVDAVFLAGDLVNIPDRASEWFDDNRGGAFFPCLQGRADYELEKEGRKTTYKGGELIQYAPLFPAVGNHEVMGRFSNERNLNDQFNDPYPRTIAQKLYQIKAKYLNPKNDLNVRQSWLKNNSFNTDTYNEIFTLPQNKSGGENNYAVTFGDIRLVVLYITNIWRTPSLEADAKGRYREREKDLNNPITWGYGQHIFEPVAKGSVQYKWLEKELNSPEFKQAKYKMVMFHHPPHSLGDNIVPAYTYPMQLIERDEEGRIKAVRYEYPKAKDYIIRDVVPLLESAGVKLVFYGHSHLWNRFVSPSGMHFLETSNVGNSYGAYIGNKKRPVPTGFKAEYTAAGDPNGLEPVMPTLAPLMGDDQQPQPYIASNDITAFSILDTGTGTVSSYRFDTRSPESKVIKFDEFRLSEPIDSKKVRNKDTVLLAGVALILTILIIAAGLAGILPQSIIKLPFP</sequence>
<dbReference type="InterPro" id="IPR039331">
    <property type="entry name" value="PAPs-like"/>
</dbReference>
<dbReference type="InterPro" id="IPR008963">
    <property type="entry name" value="Purple_acid_Pase-like_N"/>
</dbReference>
<dbReference type="Proteomes" id="UP000010471">
    <property type="component" value="Chromosome"/>
</dbReference>
<dbReference type="PANTHER" id="PTHR22953:SF153">
    <property type="entry name" value="PURPLE ACID PHOSPHATASE"/>
    <property type="match status" value="1"/>
</dbReference>
<dbReference type="SUPFAM" id="SSF56300">
    <property type="entry name" value="Metallo-dependent phosphatases"/>
    <property type="match status" value="1"/>
</dbReference>
<dbReference type="RefSeq" id="WP_015180636.1">
    <property type="nucleotide sequence ID" value="NC_019738.1"/>
</dbReference>
<feature type="transmembrane region" description="Helical" evidence="3">
    <location>
        <begin position="9"/>
        <end position="29"/>
    </location>
</feature>
<keyword evidence="3" id="KW-0812">Transmembrane</keyword>
<keyword evidence="3" id="KW-0472">Membrane</keyword>
<evidence type="ECO:0000256" key="2">
    <source>
        <dbReference type="SAM" id="MobiDB-lite"/>
    </source>
</evidence>
<proteinExistence type="predicted"/>
<dbReference type="Pfam" id="PF00149">
    <property type="entry name" value="Metallophos"/>
    <property type="match status" value="1"/>
</dbReference>
<feature type="compositionally biased region" description="Polar residues" evidence="2">
    <location>
        <begin position="99"/>
        <end position="111"/>
    </location>
</feature>
<organism evidence="5 6">
    <name type="scientific">Allocoleopsis franciscana PCC 7113</name>
    <dbReference type="NCBI Taxonomy" id="1173027"/>
    <lineage>
        <taxon>Bacteria</taxon>
        <taxon>Bacillati</taxon>
        <taxon>Cyanobacteriota</taxon>
        <taxon>Cyanophyceae</taxon>
        <taxon>Coleofasciculales</taxon>
        <taxon>Coleofasciculaceae</taxon>
        <taxon>Allocoleopsis</taxon>
        <taxon>Allocoleopsis franciscana</taxon>
    </lineage>
</organism>
<dbReference type="AlphaFoldDB" id="K9WAE0"/>
<evidence type="ECO:0000313" key="5">
    <source>
        <dbReference type="EMBL" id="AFZ16472.1"/>
    </source>
</evidence>
<protein>
    <submittedName>
        <fullName evidence="5">Calcineurin-like phosphoesterase</fullName>
    </submittedName>
</protein>
<feature type="domain" description="Calcineurin-like phosphoesterase" evidence="4">
    <location>
        <begin position="163"/>
        <end position="483"/>
    </location>
</feature>
<dbReference type="SUPFAM" id="SSF49363">
    <property type="entry name" value="Purple acid phosphatase, N-terminal domain"/>
    <property type="match status" value="1"/>
</dbReference>
<reference evidence="5 6" key="1">
    <citation type="submission" date="2012-06" db="EMBL/GenBank/DDBJ databases">
        <title>Finished chromosome of genome of Microcoleus sp. PCC 7113.</title>
        <authorList>
            <consortium name="US DOE Joint Genome Institute"/>
            <person name="Gugger M."/>
            <person name="Coursin T."/>
            <person name="Rippka R."/>
            <person name="Tandeau De Marsac N."/>
            <person name="Huntemann M."/>
            <person name="Wei C.-L."/>
            <person name="Han J."/>
            <person name="Detter J.C."/>
            <person name="Han C."/>
            <person name="Tapia R."/>
            <person name="Chen A."/>
            <person name="Kyrpides N."/>
            <person name="Mavromatis K."/>
            <person name="Markowitz V."/>
            <person name="Szeto E."/>
            <person name="Ivanova N."/>
            <person name="Pagani I."/>
            <person name="Pati A."/>
            <person name="Goodwin L."/>
            <person name="Nordberg H.P."/>
            <person name="Cantor M.N."/>
            <person name="Hua S.X."/>
            <person name="Woyke T."/>
            <person name="Kerfeld C.A."/>
        </authorList>
    </citation>
    <scope>NUCLEOTIDE SEQUENCE [LARGE SCALE GENOMIC DNA]</scope>
    <source>
        <strain evidence="5 6">PCC 7113</strain>
    </source>
</reference>
<keyword evidence="3" id="KW-1133">Transmembrane helix</keyword>
<dbReference type="GO" id="GO:0003993">
    <property type="term" value="F:acid phosphatase activity"/>
    <property type="evidence" value="ECO:0007669"/>
    <property type="project" value="InterPro"/>
</dbReference>
<dbReference type="Gene3D" id="3.60.21.10">
    <property type="match status" value="1"/>
</dbReference>
<keyword evidence="6" id="KW-1185">Reference proteome</keyword>
<dbReference type="InterPro" id="IPR004843">
    <property type="entry name" value="Calcineurin-like_PHP"/>
</dbReference>
<dbReference type="PATRIC" id="fig|1173027.3.peg.610"/>
<dbReference type="eggNOG" id="COG1409">
    <property type="taxonomic scope" value="Bacteria"/>
</dbReference>
<dbReference type="HOGENOM" id="CLU_016378_0_0_3"/>
<dbReference type="EMBL" id="CP003630">
    <property type="protein sequence ID" value="AFZ16472.1"/>
    <property type="molecule type" value="Genomic_DNA"/>
</dbReference>
<evidence type="ECO:0000256" key="3">
    <source>
        <dbReference type="SAM" id="Phobius"/>
    </source>
</evidence>
<dbReference type="GO" id="GO:0046872">
    <property type="term" value="F:metal ion binding"/>
    <property type="evidence" value="ECO:0007669"/>
    <property type="project" value="InterPro"/>
</dbReference>
<name>K9WAE0_9CYAN</name>
<dbReference type="InterPro" id="IPR029052">
    <property type="entry name" value="Metallo-depent_PP-like"/>
</dbReference>
<keyword evidence="1" id="KW-0732">Signal</keyword>
<evidence type="ECO:0000256" key="1">
    <source>
        <dbReference type="ARBA" id="ARBA00022729"/>
    </source>
</evidence>
<dbReference type="KEGG" id="mic:Mic7113_0556"/>
<accession>K9WAE0</accession>
<evidence type="ECO:0000259" key="4">
    <source>
        <dbReference type="Pfam" id="PF00149"/>
    </source>
</evidence>
<feature type="region of interest" description="Disordered" evidence="2">
    <location>
        <begin position="87"/>
        <end position="111"/>
    </location>
</feature>
<dbReference type="OrthoDB" id="4427112at2"/>
<dbReference type="STRING" id="1173027.Mic7113_0556"/>
<feature type="transmembrane region" description="Helical" evidence="3">
    <location>
        <begin position="610"/>
        <end position="632"/>
    </location>
</feature>